<evidence type="ECO:0000256" key="5">
    <source>
        <dbReference type="ARBA" id="ARBA00023002"/>
    </source>
</evidence>
<dbReference type="Pfam" id="PF00441">
    <property type="entry name" value="Acyl-CoA_dh_1"/>
    <property type="match status" value="1"/>
</dbReference>
<feature type="domain" description="Acyl-CoA dehydrogenase/oxidase C-terminal" evidence="11">
    <location>
        <begin position="283"/>
        <end position="448"/>
    </location>
</feature>
<dbReference type="InterPro" id="IPR052166">
    <property type="entry name" value="Diverse_Acyl-CoA_DH"/>
</dbReference>
<evidence type="ECO:0000259" key="12">
    <source>
        <dbReference type="Pfam" id="PF02770"/>
    </source>
</evidence>
<dbReference type="OrthoDB" id="9807883at2"/>
<dbReference type="EMBL" id="AP012057">
    <property type="protein sequence ID" value="BAN01620.1"/>
    <property type="molecule type" value="Genomic_DNA"/>
</dbReference>
<evidence type="ECO:0000256" key="8">
    <source>
        <dbReference type="ARBA" id="ARBA00066694"/>
    </source>
</evidence>
<dbReference type="InterPro" id="IPR006091">
    <property type="entry name" value="Acyl-CoA_Oxase/DH_mid-dom"/>
</dbReference>
<dbReference type="InterPro" id="IPR046373">
    <property type="entry name" value="Acyl-CoA_Oxase/DH_mid-dom_sf"/>
</dbReference>
<dbReference type="Gene3D" id="2.40.110.10">
    <property type="entry name" value="Butyryl-CoA Dehydrogenase, subunit A, domain 2"/>
    <property type="match status" value="1"/>
</dbReference>
<evidence type="ECO:0000256" key="6">
    <source>
        <dbReference type="ARBA" id="ARBA00051388"/>
    </source>
</evidence>
<dbReference type="GO" id="GO:0050660">
    <property type="term" value="F:flavin adenine dinucleotide binding"/>
    <property type="evidence" value="ECO:0007669"/>
    <property type="project" value="InterPro"/>
</dbReference>
<dbReference type="FunFam" id="2.40.110.10:FF:000031">
    <property type="entry name" value="Acyl-CoA dehydrogenase, putative"/>
    <property type="match status" value="1"/>
</dbReference>
<dbReference type="EC" id="1.3.99.41" evidence="8"/>
<feature type="domain" description="Acyl-CoA oxidase/dehydrogenase middle" evidence="12">
    <location>
        <begin position="163"/>
        <end position="272"/>
    </location>
</feature>
<evidence type="ECO:0000256" key="3">
    <source>
        <dbReference type="ARBA" id="ARBA00022630"/>
    </source>
</evidence>
<protein>
    <recommendedName>
        <fullName evidence="9">3-methylmercaptopropionyl-CoA dehydrogenase</fullName>
        <ecNumber evidence="8">1.3.99.41</ecNumber>
    </recommendedName>
</protein>
<dbReference type="InterPro" id="IPR037069">
    <property type="entry name" value="AcylCoA_DH/ox_N_sf"/>
</dbReference>
<dbReference type="RefSeq" id="WP_015440867.1">
    <property type="nucleotide sequence ID" value="NC_020520.1"/>
</dbReference>
<evidence type="ECO:0000256" key="1">
    <source>
        <dbReference type="ARBA" id="ARBA00001974"/>
    </source>
</evidence>
<evidence type="ECO:0000313" key="15">
    <source>
        <dbReference type="EMBL" id="BAN01620.1"/>
    </source>
</evidence>
<keyword evidence="16" id="KW-1185">Reference proteome</keyword>
<dbReference type="PANTHER" id="PTHR42803:SF1">
    <property type="entry name" value="BROAD-SPECIFICITY LINEAR ACYL-COA DEHYDROGENASE FADE5"/>
    <property type="match status" value="1"/>
</dbReference>
<gene>
    <name evidence="15" type="ORF">YM304_13060</name>
</gene>
<feature type="domain" description="Acetyl-CoA dehydrogenase-like C-terminal" evidence="14">
    <location>
        <begin position="473"/>
        <end position="587"/>
    </location>
</feature>
<evidence type="ECO:0000256" key="4">
    <source>
        <dbReference type="ARBA" id="ARBA00022827"/>
    </source>
</evidence>
<evidence type="ECO:0000256" key="9">
    <source>
        <dbReference type="ARBA" id="ARBA00069043"/>
    </source>
</evidence>
<evidence type="ECO:0000313" key="16">
    <source>
        <dbReference type="Proteomes" id="UP000011863"/>
    </source>
</evidence>
<name>A0A6C7E4V2_ILUCY</name>
<comment type="cofactor">
    <cofactor evidence="1 10">
        <name>FAD</name>
        <dbReference type="ChEBI" id="CHEBI:57692"/>
    </cofactor>
</comment>
<comment type="similarity">
    <text evidence="2 10">Belongs to the acyl-CoA dehydrogenase family.</text>
</comment>
<dbReference type="InterPro" id="IPR009100">
    <property type="entry name" value="AcylCoA_DH/oxidase_NM_dom_sf"/>
</dbReference>
<dbReference type="KEGG" id="aym:YM304_13060"/>
<dbReference type="Gene3D" id="1.20.140.10">
    <property type="entry name" value="Butyryl-CoA Dehydrogenase, subunit A, domain 3"/>
    <property type="match status" value="1"/>
</dbReference>
<dbReference type="InterPro" id="IPR009075">
    <property type="entry name" value="AcylCo_DH/oxidase_C"/>
</dbReference>
<dbReference type="PANTHER" id="PTHR42803">
    <property type="entry name" value="ACYL-COA DEHYDROGENASE"/>
    <property type="match status" value="1"/>
</dbReference>
<dbReference type="Pfam" id="PF02770">
    <property type="entry name" value="Acyl-CoA_dh_M"/>
    <property type="match status" value="1"/>
</dbReference>
<dbReference type="SUPFAM" id="SSF56645">
    <property type="entry name" value="Acyl-CoA dehydrogenase NM domain-like"/>
    <property type="match status" value="1"/>
</dbReference>
<dbReference type="Pfam" id="PF02771">
    <property type="entry name" value="Acyl-CoA_dh_N"/>
    <property type="match status" value="1"/>
</dbReference>
<evidence type="ECO:0000259" key="11">
    <source>
        <dbReference type="Pfam" id="PF00441"/>
    </source>
</evidence>
<evidence type="ECO:0000256" key="10">
    <source>
        <dbReference type="RuleBase" id="RU362125"/>
    </source>
</evidence>
<feature type="domain" description="Acyl-CoA dehydrogenase/oxidase N-terminal" evidence="13">
    <location>
        <begin position="41"/>
        <end position="158"/>
    </location>
</feature>
<comment type="catalytic activity">
    <reaction evidence="6">
        <text>3-(methylsulfanyl)propanoyl-CoA + oxidized [electron-transfer flavoprotein] + H(+) = 3-(methylsulfanyl)acryloyl-CoA + reduced [electron-transfer flavoprotein]</text>
        <dbReference type="Rhea" id="RHEA:52612"/>
        <dbReference type="Rhea" id="RHEA-COMP:10685"/>
        <dbReference type="Rhea" id="RHEA-COMP:10686"/>
        <dbReference type="ChEBI" id="CHEBI:15378"/>
        <dbReference type="ChEBI" id="CHEBI:57692"/>
        <dbReference type="ChEBI" id="CHEBI:58307"/>
        <dbReference type="ChEBI" id="CHEBI:82815"/>
        <dbReference type="ChEBI" id="CHEBI:84994"/>
        <dbReference type="EC" id="1.3.99.41"/>
    </reaction>
    <physiologicalReaction direction="left-to-right" evidence="6">
        <dbReference type="Rhea" id="RHEA:52613"/>
    </physiologicalReaction>
</comment>
<evidence type="ECO:0000259" key="13">
    <source>
        <dbReference type="Pfam" id="PF02771"/>
    </source>
</evidence>
<accession>A0A6C7E4V2</accession>
<dbReference type="Gene3D" id="1.10.540.10">
    <property type="entry name" value="Acyl-CoA dehydrogenase/oxidase, N-terminal domain"/>
    <property type="match status" value="1"/>
</dbReference>
<sequence length="592" mass="63206">MSDYTPPVDDIRFVMNEVADLGDLLATERFGHVDADTIHDIVAEVGRFMVDVVAPTNVDGDRIGAQWHDDGSVTMPESFHTAFQGWVASGFGAMPFDSEFGGADFPWISAIAVQELFTTSNMALSLCPLLTQGAIDAIHAHGSDEQRATYLPKMLTSEWTGTMNLTEPHAGSDVGAVTTKAEPNGDGSWKITGSKIFITFGEHDLAEQIIHLVLARTPGSPPGTKGISMFLVPKFVLDADGNPGERNAATCSSIEHKLGIHGSPTCVMQFEEATGWLVGNEHDGMRNMFTMMNNARLSVGLQGLSVSDRAYQRSLQYAQDREQGSAIGAPKGTSSPIIEHPDVRRMLMTQRAWIDAMRCLVYTNAAALDRSDAAADADESRAWRELADLMIPLSKGICTDVCNEMTSLALQIHGGMGFVEETGAAQHYRDARIAAIYEGTNGIQAADLVGRKLAMRNGAVLTELLDTFDQRAATLADIDGLGGFSTQLSAAVATARTATEHLLSIAGTDPRSLLGSSTPYLRLIGTTVCAGLLAKAAIATTDAEGYDAGFLAAKRESAAFFGEQILPTVNGLLPAVLSTSDRLYALDATQLL</sequence>
<organism evidence="15 16">
    <name type="scientific">Ilumatobacter coccineus (strain NBRC 103263 / KCTC 29153 / YM16-304)</name>
    <dbReference type="NCBI Taxonomy" id="1313172"/>
    <lineage>
        <taxon>Bacteria</taxon>
        <taxon>Bacillati</taxon>
        <taxon>Actinomycetota</taxon>
        <taxon>Acidimicrobiia</taxon>
        <taxon>Acidimicrobiales</taxon>
        <taxon>Ilumatobacteraceae</taxon>
        <taxon>Ilumatobacter</taxon>
    </lineage>
</organism>
<dbReference type="InterPro" id="IPR025878">
    <property type="entry name" value="Acyl-CoA_dh-like_C_dom"/>
</dbReference>
<keyword evidence="5 10" id="KW-0560">Oxidoreductase</keyword>
<dbReference type="AlphaFoldDB" id="A0A6C7E4V2"/>
<proteinExistence type="inferred from homology"/>
<keyword evidence="4 10" id="KW-0274">FAD</keyword>
<evidence type="ECO:0000256" key="7">
    <source>
        <dbReference type="ARBA" id="ARBA00058683"/>
    </source>
</evidence>
<reference evidence="15 16" key="1">
    <citation type="journal article" date="2013" name="Int. J. Syst. Evol. Microbiol.">
        <title>Ilumatobacter nonamiense sp. nov. and Ilumatobacter coccineum sp. nov., isolated from seashore sand.</title>
        <authorList>
            <person name="Matsumoto A."/>
            <person name="Kasai H."/>
            <person name="Matsuo Y."/>
            <person name="Shizuri Y."/>
            <person name="Ichikawa N."/>
            <person name="Fujita N."/>
            <person name="Omura S."/>
            <person name="Takahashi Y."/>
        </authorList>
    </citation>
    <scope>NUCLEOTIDE SEQUENCE [LARGE SCALE GENOMIC DNA]</scope>
    <source>
        <strain evidence="16">NBRC 103263 / KCTC 29153 / YM16-304</strain>
    </source>
</reference>
<keyword evidence="3 10" id="KW-0285">Flavoprotein</keyword>
<dbReference type="InterPro" id="IPR036250">
    <property type="entry name" value="AcylCo_DH-like_C"/>
</dbReference>
<dbReference type="InterPro" id="IPR013786">
    <property type="entry name" value="AcylCoA_DH/ox_N"/>
</dbReference>
<dbReference type="Pfam" id="PF12806">
    <property type="entry name" value="Acyl-CoA_dh_C"/>
    <property type="match status" value="1"/>
</dbReference>
<dbReference type="GO" id="GO:0016627">
    <property type="term" value="F:oxidoreductase activity, acting on the CH-CH group of donors"/>
    <property type="evidence" value="ECO:0007669"/>
    <property type="project" value="InterPro"/>
</dbReference>
<dbReference type="Proteomes" id="UP000011863">
    <property type="component" value="Chromosome"/>
</dbReference>
<comment type="function">
    <text evidence="7">Involved in the assimilation of dimethylsulphoniopropionate (DMSP), an important compound in the fixation of carbon in marine phytoplankton, by mediating the conversion of 3-(methylthio)propanoyl-CoA (MMPA-CoA) to 3-(methylthio)acryloyl-CoA (MTA-CoA).</text>
</comment>
<dbReference type="SUPFAM" id="SSF47203">
    <property type="entry name" value="Acyl-CoA dehydrogenase C-terminal domain-like"/>
    <property type="match status" value="1"/>
</dbReference>
<evidence type="ECO:0000256" key="2">
    <source>
        <dbReference type="ARBA" id="ARBA00009347"/>
    </source>
</evidence>
<evidence type="ECO:0000259" key="14">
    <source>
        <dbReference type="Pfam" id="PF12806"/>
    </source>
</evidence>